<keyword evidence="8" id="KW-1185">Reference proteome</keyword>
<dbReference type="GO" id="GO:0008270">
    <property type="term" value="F:zinc ion binding"/>
    <property type="evidence" value="ECO:0007669"/>
    <property type="project" value="TreeGrafter"/>
</dbReference>
<dbReference type="Gene3D" id="3.40.140.10">
    <property type="entry name" value="Cytidine Deaminase, domain 2"/>
    <property type="match status" value="1"/>
</dbReference>
<evidence type="ECO:0000256" key="2">
    <source>
        <dbReference type="ARBA" id="ARBA00022723"/>
    </source>
</evidence>
<keyword evidence="7" id="KW-0647">Proteasome</keyword>
<dbReference type="GO" id="GO:0000502">
    <property type="term" value="C:proteasome complex"/>
    <property type="evidence" value="ECO:0007669"/>
    <property type="project" value="UniProtKB-KW"/>
</dbReference>
<name>A0A4R1HB87_9GAMM</name>
<dbReference type="SUPFAM" id="SSF102712">
    <property type="entry name" value="JAB1/MPN domain"/>
    <property type="match status" value="1"/>
</dbReference>
<dbReference type="EMBL" id="SMFX01000001">
    <property type="protein sequence ID" value="TCK19224.1"/>
    <property type="molecule type" value="Genomic_DNA"/>
</dbReference>
<dbReference type="InterPro" id="IPR037518">
    <property type="entry name" value="MPN"/>
</dbReference>
<gene>
    <name evidence="7" type="ORF">DFR30_2524</name>
</gene>
<evidence type="ECO:0000256" key="1">
    <source>
        <dbReference type="ARBA" id="ARBA00022670"/>
    </source>
</evidence>
<dbReference type="CDD" id="cd08070">
    <property type="entry name" value="MPN_like"/>
    <property type="match status" value="1"/>
</dbReference>
<accession>A0A4R1HB87</accession>
<evidence type="ECO:0000256" key="3">
    <source>
        <dbReference type="ARBA" id="ARBA00022801"/>
    </source>
</evidence>
<feature type="domain" description="MPN" evidence="6">
    <location>
        <begin position="4"/>
        <end position="126"/>
    </location>
</feature>
<proteinExistence type="predicted"/>
<dbReference type="InterPro" id="IPR028090">
    <property type="entry name" value="JAB_dom_prok"/>
</dbReference>
<dbReference type="GO" id="GO:0008235">
    <property type="term" value="F:metalloexopeptidase activity"/>
    <property type="evidence" value="ECO:0007669"/>
    <property type="project" value="TreeGrafter"/>
</dbReference>
<dbReference type="Pfam" id="PF14464">
    <property type="entry name" value="Prok-JAB"/>
    <property type="match status" value="1"/>
</dbReference>
<evidence type="ECO:0000256" key="4">
    <source>
        <dbReference type="ARBA" id="ARBA00022833"/>
    </source>
</evidence>
<dbReference type="Proteomes" id="UP000295707">
    <property type="component" value="Unassembled WGS sequence"/>
</dbReference>
<organism evidence="7 8">
    <name type="scientific">Thiogranum longum</name>
    <dbReference type="NCBI Taxonomy" id="1537524"/>
    <lineage>
        <taxon>Bacteria</taxon>
        <taxon>Pseudomonadati</taxon>
        <taxon>Pseudomonadota</taxon>
        <taxon>Gammaproteobacteria</taxon>
        <taxon>Chromatiales</taxon>
        <taxon>Ectothiorhodospiraceae</taxon>
        <taxon>Thiogranum</taxon>
    </lineage>
</organism>
<keyword evidence="1" id="KW-0645">Protease</keyword>
<keyword evidence="4" id="KW-0862">Zinc</keyword>
<evidence type="ECO:0000313" key="8">
    <source>
        <dbReference type="Proteomes" id="UP000295707"/>
    </source>
</evidence>
<dbReference type="PANTHER" id="PTHR34858">
    <property type="entry name" value="CYSO-CYSTEINE PEPTIDASE"/>
    <property type="match status" value="1"/>
</dbReference>
<dbReference type="SMART" id="SM00232">
    <property type="entry name" value="JAB_MPN"/>
    <property type="match status" value="1"/>
</dbReference>
<keyword evidence="5" id="KW-0482">Metalloprotease</keyword>
<dbReference type="PROSITE" id="PS50249">
    <property type="entry name" value="MPN"/>
    <property type="match status" value="1"/>
</dbReference>
<reference evidence="7 8" key="1">
    <citation type="submission" date="2019-03" db="EMBL/GenBank/DDBJ databases">
        <title>Genomic Encyclopedia of Type Strains, Phase IV (KMG-IV): sequencing the most valuable type-strain genomes for metagenomic binning, comparative biology and taxonomic classification.</title>
        <authorList>
            <person name="Goeker M."/>
        </authorList>
    </citation>
    <scope>NUCLEOTIDE SEQUENCE [LARGE SCALE GENOMIC DNA]</scope>
    <source>
        <strain evidence="7 8">DSM 19610</strain>
    </source>
</reference>
<dbReference type="AlphaFoldDB" id="A0A4R1HB87"/>
<keyword evidence="3" id="KW-0378">Hydrolase</keyword>
<evidence type="ECO:0000313" key="7">
    <source>
        <dbReference type="EMBL" id="TCK19224.1"/>
    </source>
</evidence>
<dbReference type="InterPro" id="IPR000555">
    <property type="entry name" value="JAMM/MPN+_dom"/>
</dbReference>
<dbReference type="OrthoDB" id="9802958at2"/>
<sequence length="137" mass="15346">MKHVTLPRPIVNQILHLAQREPEREVCGLVSARDGLPVRCIPVANVADEPGKLFAMDPKQQIDAMRQMREQGEALFAIYHSHPTSPAEPSAIDIEQAGYPDVLYLIVSLNTKGVLELRGYRFENGQPEPVHLEILED</sequence>
<evidence type="ECO:0000256" key="5">
    <source>
        <dbReference type="ARBA" id="ARBA00023049"/>
    </source>
</evidence>
<dbReference type="PANTHER" id="PTHR34858:SF1">
    <property type="entry name" value="CYSO-CYSTEINE PEPTIDASE"/>
    <property type="match status" value="1"/>
</dbReference>
<evidence type="ECO:0000259" key="6">
    <source>
        <dbReference type="PROSITE" id="PS50249"/>
    </source>
</evidence>
<dbReference type="InterPro" id="IPR051929">
    <property type="entry name" value="VirAsm_ModProt"/>
</dbReference>
<dbReference type="GO" id="GO:0006508">
    <property type="term" value="P:proteolysis"/>
    <property type="evidence" value="ECO:0007669"/>
    <property type="project" value="UniProtKB-KW"/>
</dbReference>
<keyword evidence="2" id="KW-0479">Metal-binding</keyword>
<protein>
    <submittedName>
        <fullName evidence="7">Proteasome lid subunit RPN8/RPN11</fullName>
    </submittedName>
</protein>
<comment type="caution">
    <text evidence="7">The sequence shown here is derived from an EMBL/GenBank/DDBJ whole genome shotgun (WGS) entry which is preliminary data.</text>
</comment>
<dbReference type="RefSeq" id="WP_132973699.1">
    <property type="nucleotide sequence ID" value="NZ_SMFX01000001.1"/>
</dbReference>